<feature type="transmembrane region" description="Helical" evidence="7">
    <location>
        <begin position="12"/>
        <end position="36"/>
    </location>
</feature>
<feature type="transmembrane region" description="Helical" evidence="7">
    <location>
        <begin position="225"/>
        <end position="244"/>
    </location>
</feature>
<evidence type="ECO:0000313" key="9">
    <source>
        <dbReference type="EMBL" id="EFR42703.1"/>
    </source>
</evidence>
<keyword evidence="3" id="KW-0808">Transferase</keyword>
<dbReference type="InterPro" id="IPR000917">
    <property type="entry name" value="Sulfatase_N"/>
</dbReference>
<dbReference type="CDD" id="cd16017">
    <property type="entry name" value="LptA"/>
    <property type="match status" value="1"/>
</dbReference>
<evidence type="ECO:0000313" key="10">
    <source>
        <dbReference type="Proteomes" id="UP000004594"/>
    </source>
</evidence>
<dbReference type="AlphaFoldDB" id="E4L931"/>
<dbReference type="eggNOG" id="COG2194">
    <property type="taxonomic scope" value="Bacteria"/>
</dbReference>
<reference evidence="9 10" key="1">
    <citation type="submission" date="2010-11" db="EMBL/GenBank/DDBJ databases">
        <authorList>
            <person name="Durkin A.S."/>
            <person name="Madupu R."/>
            <person name="Torralba M."/>
            <person name="Gillis M."/>
            <person name="Methe B."/>
            <person name="Sutton G."/>
            <person name="Nelson K.E."/>
        </authorList>
    </citation>
    <scope>NUCLEOTIDE SEQUENCE [LARGE SCALE GENOMIC DNA]</scope>
    <source>
        <strain evidence="9 10">UPII 345-E</strain>
    </source>
</reference>
<feature type="transmembrane region" description="Helical" evidence="7">
    <location>
        <begin position="72"/>
        <end position="90"/>
    </location>
</feature>
<dbReference type="Gene3D" id="3.40.720.10">
    <property type="entry name" value="Alkaline Phosphatase, subunit A"/>
    <property type="match status" value="1"/>
</dbReference>
<proteinExistence type="predicted"/>
<feature type="transmembrane region" description="Helical" evidence="7">
    <location>
        <begin position="42"/>
        <end position="65"/>
    </location>
</feature>
<dbReference type="GO" id="GO:0016776">
    <property type="term" value="F:phosphotransferase activity, phosphate group as acceptor"/>
    <property type="evidence" value="ECO:0007669"/>
    <property type="project" value="TreeGrafter"/>
</dbReference>
<dbReference type="EC" id="3.1.6.-" evidence="9"/>
<evidence type="ECO:0000256" key="6">
    <source>
        <dbReference type="ARBA" id="ARBA00023136"/>
    </source>
</evidence>
<feature type="transmembrane region" description="Helical" evidence="7">
    <location>
        <begin position="190"/>
        <end position="209"/>
    </location>
</feature>
<dbReference type="EMBL" id="AENT01000019">
    <property type="protein sequence ID" value="EFR42703.1"/>
    <property type="molecule type" value="Genomic_DNA"/>
</dbReference>
<dbReference type="InterPro" id="IPR040423">
    <property type="entry name" value="PEA_transferase"/>
</dbReference>
<dbReference type="GO" id="GO:0005886">
    <property type="term" value="C:plasma membrane"/>
    <property type="evidence" value="ECO:0007669"/>
    <property type="project" value="UniProtKB-SubCell"/>
</dbReference>
<keyword evidence="6 7" id="KW-0472">Membrane</keyword>
<keyword evidence="5 7" id="KW-1133">Transmembrane helix</keyword>
<evidence type="ECO:0000256" key="3">
    <source>
        <dbReference type="ARBA" id="ARBA00022679"/>
    </source>
</evidence>
<accession>E4L931</accession>
<keyword evidence="2" id="KW-1003">Cell membrane</keyword>
<organism evidence="9 10">
    <name type="scientific">Dialister micraerophilus UPII 345-E</name>
    <dbReference type="NCBI Taxonomy" id="910314"/>
    <lineage>
        <taxon>Bacteria</taxon>
        <taxon>Bacillati</taxon>
        <taxon>Bacillota</taxon>
        <taxon>Negativicutes</taxon>
        <taxon>Veillonellales</taxon>
        <taxon>Veillonellaceae</taxon>
        <taxon>Dialister</taxon>
    </lineage>
</organism>
<dbReference type="Proteomes" id="UP000004594">
    <property type="component" value="Unassembled WGS sequence"/>
</dbReference>
<evidence type="ECO:0000256" key="7">
    <source>
        <dbReference type="SAM" id="Phobius"/>
    </source>
</evidence>
<dbReference type="SUPFAM" id="SSF53649">
    <property type="entry name" value="Alkaline phosphatase-like"/>
    <property type="match status" value="1"/>
</dbReference>
<feature type="transmembrane region" description="Helical" evidence="7">
    <location>
        <begin position="110"/>
        <end position="127"/>
    </location>
</feature>
<comment type="subcellular location">
    <subcellularLocation>
        <location evidence="1">Cell membrane</location>
        <topology evidence="1">Multi-pass membrane protein</topology>
    </subcellularLocation>
</comment>
<dbReference type="PANTHER" id="PTHR30443:SF2">
    <property type="entry name" value="PHOSPHOETHANOLAMINE TRANSFERASE EPTC"/>
    <property type="match status" value="1"/>
</dbReference>
<feature type="transmembrane region" description="Helical" evidence="7">
    <location>
        <begin position="134"/>
        <end position="156"/>
    </location>
</feature>
<evidence type="ECO:0000256" key="5">
    <source>
        <dbReference type="ARBA" id="ARBA00022989"/>
    </source>
</evidence>
<evidence type="ECO:0000256" key="1">
    <source>
        <dbReference type="ARBA" id="ARBA00004651"/>
    </source>
</evidence>
<dbReference type="PANTHER" id="PTHR30443">
    <property type="entry name" value="INNER MEMBRANE PROTEIN"/>
    <property type="match status" value="1"/>
</dbReference>
<keyword evidence="9" id="KW-0378">Hydrolase</keyword>
<dbReference type="InterPro" id="IPR017850">
    <property type="entry name" value="Alkaline_phosphatase_core_sf"/>
</dbReference>
<dbReference type="Pfam" id="PF00884">
    <property type="entry name" value="Sulfatase"/>
    <property type="match status" value="1"/>
</dbReference>
<keyword evidence="4 7" id="KW-0812">Transmembrane</keyword>
<evidence type="ECO:0000256" key="2">
    <source>
        <dbReference type="ARBA" id="ARBA00022475"/>
    </source>
</evidence>
<protein>
    <submittedName>
        <fullName evidence="9">Arylsulfatase</fullName>
        <ecNumber evidence="9">3.1.6.-</ecNumber>
    </submittedName>
</protein>
<gene>
    <name evidence="9" type="ORF">HMPREF9220_0585</name>
</gene>
<evidence type="ECO:0000259" key="8">
    <source>
        <dbReference type="Pfam" id="PF00884"/>
    </source>
</evidence>
<feature type="domain" description="Sulfatase N-terminal" evidence="8">
    <location>
        <begin position="295"/>
        <end position="579"/>
    </location>
</feature>
<name>E4L931_9FIRM</name>
<dbReference type="RefSeq" id="WP_007554660.1">
    <property type="nucleotide sequence ID" value="NZ_AENT01000019.1"/>
</dbReference>
<dbReference type="OrthoDB" id="9786870at2"/>
<evidence type="ECO:0000256" key="4">
    <source>
        <dbReference type="ARBA" id="ARBA00022692"/>
    </source>
</evidence>
<comment type="caution">
    <text evidence="9">The sequence shown here is derived from an EMBL/GenBank/DDBJ whole genome shotgun (WGS) entry which is preliminary data.</text>
</comment>
<dbReference type="GO" id="GO:0009244">
    <property type="term" value="P:lipopolysaccharide core region biosynthetic process"/>
    <property type="evidence" value="ECO:0007669"/>
    <property type="project" value="TreeGrafter"/>
</dbReference>
<sequence length="673" mass="78307">MNQDCESSNKRGHWYLWLSAITLVPFIFEFFLSWVYGSAGGYALFSQAKIFLLFFEISAITIYFIRNKMKKAAIHLWIIVLCLILFSLIVPYLSTHAGVVLDMTDVSGELSTPLYLFLSCLIAAWVLPGKIRWVIRLICVLFMLLYIFIQCTYVGYFELTNSLISVNMLLALAQTNVTESMEYISVNISYFKLISAIIGVLIIGGFVFYTSKFSFNRKGTFSKRIYFFVLLVFLANCLLTAWSVSNTRLAHVLFETSSTLKSFAEYQKILESRKHMKIEDSKLLNELRSVPDGVYVLVIGESLTRDHMNVYGYNRENTPFQSKAILDPHYTFFNHVYSCYTQTVQVLTYALTEKNQYNDIRLADAFSIIDLARQAGFKTTWISNQSRFGIWDTPIGAIGSQCDDQYWINKYIGTGVVTKNYDSALVPFLRKVDPTNRRQLIVIHLMGSHVSYWDRYPKEFYFWPVDQSKKRTKAEIMTDEYDNSVLFNDYVMSQIMNEVTNYIHADGLIYFSDHGELVAERPGHNADQFDYTMVHIPFWVYTSDNYQRTRKDIFNRMIERKNMPFTNDKIYDTLMGMMGLKFVHYDARYDFFSDKYDEDYSDLLTMYGNIWVRNDKEQVGENKDILDNEWNNKYPQGKLGVTPNIDFSAYPKVFITEAPLPDIKNEGLSQENK</sequence>
<dbReference type="GO" id="GO:0016787">
    <property type="term" value="F:hydrolase activity"/>
    <property type="evidence" value="ECO:0007669"/>
    <property type="project" value="UniProtKB-KW"/>
</dbReference>
<dbReference type="InterPro" id="IPR058130">
    <property type="entry name" value="PEA_transf_C"/>
</dbReference>